<feature type="transmembrane region" description="Helical" evidence="8">
    <location>
        <begin position="42"/>
        <end position="65"/>
    </location>
</feature>
<feature type="transmembrane region" description="Helical" evidence="8">
    <location>
        <begin position="401"/>
        <end position="419"/>
    </location>
</feature>
<keyword evidence="5 8" id="KW-0812">Transmembrane</keyword>
<keyword evidence="7 8" id="KW-0472">Membrane</keyword>
<protein>
    <submittedName>
        <fullName evidence="10">Iron ABC transporter permease</fullName>
    </submittedName>
</protein>
<keyword evidence="2 8" id="KW-0813">Transport</keyword>
<feature type="transmembrane region" description="Helical" evidence="8">
    <location>
        <begin position="373"/>
        <end position="395"/>
    </location>
</feature>
<keyword evidence="3" id="KW-1003">Cell membrane</keyword>
<evidence type="ECO:0000256" key="7">
    <source>
        <dbReference type="ARBA" id="ARBA00023136"/>
    </source>
</evidence>
<reference evidence="10 11" key="1">
    <citation type="submission" date="2020-01" db="EMBL/GenBank/DDBJ databases">
        <title>Insect and environment-associated Actinomycetes.</title>
        <authorList>
            <person name="Currrie C."/>
            <person name="Chevrette M."/>
            <person name="Carlson C."/>
            <person name="Stubbendieck R."/>
            <person name="Wendt-Pienkowski E."/>
        </authorList>
    </citation>
    <scope>NUCLEOTIDE SEQUENCE [LARGE SCALE GENOMIC DNA]</scope>
    <source>
        <strain evidence="10 11">SID8386</strain>
    </source>
</reference>
<name>A0ABX0C4E1_9PSEU</name>
<feature type="transmembrane region" description="Helical" evidence="8">
    <location>
        <begin position="450"/>
        <end position="474"/>
    </location>
</feature>
<dbReference type="InterPro" id="IPR000515">
    <property type="entry name" value="MetI-like"/>
</dbReference>
<evidence type="ECO:0000256" key="3">
    <source>
        <dbReference type="ARBA" id="ARBA00022475"/>
    </source>
</evidence>
<organism evidence="10 11">
    <name type="scientific">Amycolatopsis rubida</name>
    <dbReference type="NCBI Taxonomy" id="112413"/>
    <lineage>
        <taxon>Bacteria</taxon>
        <taxon>Bacillati</taxon>
        <taxon>Actinomycetota</taxon>
        <taxon>Actinomycetes</taxon>
        <taxon>Pseudonocardiales</taxon>
        <taxon>Pseudonocardiaceae</taxon>
        <taxon>Amycolatopsis</taxon>
    </lineage>
</organism>
<comment type="caution">
    <text evidence="10">The sequence shown here is derived from an EMBL/GenBank/DDBJ whole genome shotgun (WGS) entry which is preliminary data.</text>
</comment>
<evidence type="ECO:0000313" key="10">
    <source>
        <dbReference type="EMBL" id="NEC61128.1"/>
    </source>
</evidence>
<dbReference type="RefSeq" id="WP_067587546.1">
    <property type="nucleotide sequence ID" value="NZ_JAAGNC010000189.1"/>
</dbReference>
<feature type="transmembrane region" description="Helical" evidence="8">
    <location>
        <begin position="122"/>
        <end position="146"/>
    </location>
</feature>
<keyword evidence="6 8" id="KW-1133">Transmembrane helix</keyword>
<evidence type="ECO:0000256" key="4">
    <source>
        <dbReference type="ARBA" id="ARBA00022519"/>
    </source>
</evidence>
<keyword evidence="4" id="KW-0997">Cell inner membrane</keyword>
<feature type="transmembrane region" description="Helical" evidence="8">
    <location>
        <begin position="507"/>
        <end position="528"/>
    </location>
</feature>
<feature type="transmembrane region" description="Helical" evidence="8">
    <location>
        <begin position="184"/>
        <end position="207"/>
    </location>
</feature>
<feature type="transmembrane region" description="Helical" evidence="8">
    <location>
        <begin position="281"/>
        <end position="305"/>
    </location>
</feature>
<gene>
    <name evidence="10" type="ORF">G3I59_37415</name>
</gene>
<dbReference type="PANTHER" id="PTHR43357">
    <property type="entry name" value="INNER MEMBRANE ABC TRANSPORTER PERMEASE PROTEIN YDCV"/>
    <property type="match status" value="1"/>
</dbReference>
<evidence type="ECO:0000256" key="2">
    <source>
        <dbReference type="ARBA" id="ARBA00022448"/>
    </source>
</evidence>
<accession>A0ABX0C4E1</accession>
<sequence>MLLGAAIAVPVVIFFARAFSDGGSGLTRLGRIPDLGKILWTTVLLAIGGTAIGAVIAVFLAVVATRVPARLRGVASVIPLLPLVIPPVAFVYGWIFILDPKVGYANVLLRKLPFLQGDSGPINIYSTAGILFVTSLEVSAIIFAFVHARLREINGSVEGAARVSGASPTRTFWTITFPLLRPSLVGGLVVTFLIQLGQFTAPLFLGVRGNIEVITTEIFRLREQYPIDYPLTAALGLPLLVFGIVAILVQRSVVGDQRKYITTSTGRGVDKRRSWPAGTIVVGYGILVVGLPIAAIALVAFSPFWNGDLGNLTFSTENFTTAFDDPFLPQSIINGLESSLIAALIVLALGFVGALALSGVVRAPGPVKRALDFIFIAPLAIPRALLGMVVLFVFIRPPFSLYGTLALYVIGYIFVALPFSMRSQYSSLIGVPFSLFEAARVCGSGPFRTIVGIALPVAFRGMLAAFTLAFSMLVNEVAVSLMVQAPGKQVVGTLLYSLQQGGEVPEIAVLALIMTAITAIVLTLTLSLGGRSSLENL</sequence>
<evidence type="ECO:0000259" key="9">
    <source>
        <dbReference type="PROSITE" id="PS50928"/>
    </source>
</evidence>
<evidence type="ECO:0000256" key="1">
    <source>
        <dbReference type="ARBA" id="ARBA00004429"/>
    </source>
</evidence>
<dbReference type="Pfam" id="PF00528">
    <property type="entry name" value="BPD_transp_1"/>
    <property type="match status" value="2"/>
</dbReference>
<dbReference type="EMBL" id="JAAGNC010000189">
    <property type="protein sequence ID" value="NEC61128.1"/>
    <property type="molecule type" value="Genomic_DNA"/>
</dbReference>
<dbReference type="PROSITE" id="PS50928">
    <property type="entry name" value="ABC_TM1"/>
    <property type="match status" value="2"/>
</dbReference>
<dbReference type="Gene3D" id="1.10.3720.10">
    <property type="entry name" value="MetI-like"/>
    <property type="match status" value="2"/>
</dbReference>
<dbReference type="InterPro" id="IPR035906">
    <property type="entry name" value="MetI-like_sf"/>
</dbReference>
<evidence type="ECO:0000256" key="5">
    <source>
        <dbReference type="ARBA" id="ARBA00022692"/>
    </source>
</evidence>
<comment type="subcellular location">
    <subcellularLocation>
        <location evidence="1">Cell inner membrane</location>
        <topology evidence="1">Multi-pass membrane protein</topology>
    </subcellularLocation>
    <subcellularLocation>
        <location evidence="8">Cell membrane</location>
        <topology evidence="8">Multi-pass membrane protein</topology>
    </subcellularLocation>
</comment>
<keyword evidence="11" id="KW-1185">Reference proteome</keyword>
<evidence type="ECO:0000256" key="8">
    <source>
        <dbReference type="RuleBase" id="RU363032"/>
    </source>
</evidence>
<proteinExistence type="inferred from homology"/>
<feature type="domain" description="ABC transmembrane type-1" evidence="9">
    <location>
        <begin position="39"/>
        <end position="250"/>
    </location>
</feature>
<comment type="similarity">
    <text evidence="8">Belongs to the binding-protein-dependent transport system permease family.</text>
</comment>
<feature type="transmembrane region" description="Helical" evidence="8">
    <location>
        <begin position="340"/>
        <end position="361"/>
    </location>
</feature>
<dbReference type="PANTHER" id="PTHR43357:SF4">
    <property type="entry name" value="INNER MEMBRANE ABC TRANSPORTER PERMEASE PROTEIN YDCV"/>
    <property type="match status" value="1"/>
</dbReference>
<evidence type="ECO:0000313" key="11">
    <source>
        <dbReference type="Proteomes" id="UP000470404"/>
    </source>
</evidence>
<feature type="transmembrane region" description="Helical" evidence="8">
    <location>
        <begin position="77"/>
        <end position="97"/>
    </location>
</feature>
<dbReference type="CDD" id="cd06261">
    <property type="entry name" value="TM_PBP2"/>
    <property type="match status" value="2"/>
</dbReference>
<dbReference type="Proteomes" id="UP000470404">
    <property type="component" value="Unassembled WGS sequence"/>
</dbReference>
<feature type="domain" description="ABC transmembrane type-1" evidence="9">
    <location>
        <begin position="332"/>
        <end position="525"/>
    </location>
</feature>
<evidence type="ECO:0000256" key="6">
    <source>
        <dbReference type="ARBA" id="ARBA00022989"/>
    </source>
</evidence>
<feature type="transmembrane region" description="Helical" evidence="8">
    <location>
        <begin position="227"/>
        <end position="249"/>
    </location>
</feature>
<dbReference type="SUPFAM" id="SSF161098">
    <property type="entry name" value="MetI-like"/>
    <property type="match status" value="2"/>
</dbReference>